<protein>
    <recommendedName>
        <fullName evidence="10">Small ribosomal subunit biogenesis GTPase RsgA</fullName>
        <ecNumber evidence="10">3.6.1.-</ecNumber>
    </recommendedName>
</protein>
<dbReference type="InterPro" id="IPR004881">
    <property type="entry name" value="Ribosome_biogen_GTPase_RsgA"/>
</dbReference>
<dbReference type="Gene3D" id="1.10.40.50">
    <property type="entry name" value="Probable gtpase engc, domain 3"/>
    <property type="match status" value="1"/>
</dbReference>
<feature type="binding site" evidence="10">
    <location>
        <begin position="181"/>
        <end position="189"/>
    </location>
    <ligand>
        <name>GTP</name>
        <dbReference type="ChEBI" id="CHEBI:37565"/>
    </ligand>
</feature>
<comment type="subunit">
    <text evidence="10">Monomer. Associates with 30S ribosomal subunit, binds 16S rRNA.</text>
</comment>
<dbReference type="NCBIfam" id="TIGR00157">
    <property type="entry name" value="ribosome small subunit-dependent GTPase A"/>
    <property type="match status" value="1"/>
</dbReference>
<dbReference type="InterPro" id="IPR030378">
    <property type="entry name" value="G_CP_dom"/>
</dbReference>
<comment type="subcellular location">
    <subcellularLocation>
        <location evidence="10">Cytoplasm</location>
    </subcellularLocation>
</comment>
<dbReference type="EMBL" id="CACVAQ010000298">
    <property type="protein sequence ID" value="CAA6821563.1"/>
    <property type="molecule type" value="Genomic_DNA"/>
</dbReference>
<dbReference type="GO" id="GO:0019843">
    <property type="term" value="F:rRNA binding"/>
    <property type="evidence" value="ECO:0007669"/>
    <property type="project" value="UniProtKB-KW"/>
</dbReference>
<evidence type="ECO:0000256" key="9">
    <source>
        <dbReference type="ARBA" id="ARBA00023134"/>
    </source>
</evidence>
<keyword evidence="7 10" id="KW-0862">Zinc</keyword>
<dbReference type="PROSITE" id="PS51721">
    <property type="entry name" value="G_CP"/>
    <property type="match status" value="1"/>
</dbReference>
<keyword evidence="8 10" id="KW-0694">RNA-binding</keyword>
<dbReference type="InterPro" id="IPR010914">
    <property type="entry name" value="RsgA_GTPase_dom"/>
</dbReference>
<dbReference type="GO" id="GO:0046872">
    <property type="term" value="F:metal ion binding"/>
    <property type="evidence" value="ECO:0007669"/>
    <property type="project" value="UniProtKB-KW"/>
</dbReference>
<evidence type="ECO:0000259" key="11">
    <source>
        <dbReference type="PROSITE" id="PS50936"/>
    </source>
</evidence>
<evidence type="ECO:0000256" key="8">
    <source>
        <dbReference type="ARBA" id="ARBA00022884"/>
    </source>
</evidence>
<evidence type="ECO:0000256" key="4">
    <source>
        <dbReference type="ARBA" id="ARBA00022730"/>
    </source>
</evidence>
<comment type="cofactor">
    <cofactor evidence="10">
        <name>Zn(2+)</name>
        <dbReference type="ChEBI" id="CHEBI:29105"/>
    </cofactor>
    <text evidence="10">Binds 1 zinc ion per subunit.</text>
</comment>
<keyword evidence="6 10" id="KW-0378">Hydrolase</keyword>
<proteinExistence type="inferred from homology"/>
<gene>
    <name evidence="10" type="primary">rsgA</name>
    <name evidence="13" type="ORF">HELGO_WM45612</name>
</gene>
<feature type="domain" description="CP-type G" evidence="12">
    <location>
        <begin position="78"/>
        <end position="239"/>
    </location>
</feature>
<dbReference type="Pfam" id="PF03193">
    <property type="entry name" value="RsgA_GTPase"/>
    <property type="match status" value="1"/>
</dbReference>
<keyword evidence="1 10" id="KW-0963">Cytoplasm</keyword>
<evidence type="ECO:0000256" key="6">
    <source>
        <dbReference type="ARBA" id="ARBA00022801"/>
    </source>
</evidence>
<comment type="similarity">
    <text evidence="10">Belongs to the TRAFAC class YlqF/YawG GTPase family. RsgA subfamily.</text>
</comment>
<dbReference type="EC" id="3.6.1.-" evidence="10"/>
<dbReference type="PANTHER" id="PTHR32120:SF11">
    <property type="entry name" value="SMALL RIBOSOMAL SUBUNIT BIOGENESIS GTPASE RSGA 1, MITOCHONDRIAL-RELATED"/>
    <property type="match status" value="1"/>
</dbReference>
<evidence type="ECO:0000259" key="12">
    <source>
        <dbReference type="PROSITE" id="PS51721"/>
    </source>
</evidence>
<feature type="binding site" evidence="10">
    <location>
        <position position="276"/>
    </location>
    <ligand>
        <name>Zn(2+)</name>
        <dbReference type="ChEBI" id="CHEBI:29105"/>
    </ligand>
</feature>
<feature type="binding site" evidence="10">
    <location>
        <begin position="127"/>
        <end position="130"/>
    </location>
    <ligand>
        <name>GTP</name>
        <dbReference type="ChEBI" id="CHEBI:37565"/>
    </ligand>
</feature>
<dbReference type="InterPro" id="IPR031944">
    <property type="entry name" value="RsgA_N"/>
</dbReference>
<comment type="function">
    <text evidence="10">One of several proteins that assist in the late maturation steps of the functional core of the 30S ribosomal subunit. Helps release RbfA from mature subunits. May play a role in the assembly of ribosomal proteins into the subunit. Circularly permuted GTPase that catalyzes slow GTP hydrolysis, GTPase activity is stimulated by the 30S ribosomal subunit.</text>
</comment>
<sequence>MEGIVTKSTGKWYIVKLADGKFMNCRIKGKFRLGKFKLTNPIAVGDKVWVDPEKGLDTGMISKLFPRDNYVLRQSTRRRHYMHLIAANIDQAFIIVTIQDPMLKPGFIDRFLLTTEMHSIPSYIIVNKADIYTEDDLAIYEGLKQMYAEIGYETLLISAETGEGVDALKELLKDKTTLLSGHSGVGKSSIVNNILVDLDLDTQEVSDYSGKGMHTTTFAQMHDLEFGGSIIDTPGIKEMGFINMEPEDVAHNFREIFKMSEHCKYGDCKHVNEPECAVKEAIELGRISILRYQSYVSILEDVMGQNYWERETDW</sequence>
<keyword evidence="9 10" id="KW-0342">GTP-binding</keyword>
<evidence type="ECO:0000313" key="13">
    <source>
        <dbReference type="EMBL" id="CAA6821563.1"/>
    </source>
</evidence>
<dbReference type="Pfam" id="PF16745">
    <property type="entry name" value="RsgA_N"/>
    <property type="match status" value="1"/>
</dbReference>
<evidence type="ECO:0000256" key="1">
    <source>
        <dbReference type="ARBA" id="ARBA00022490"/>
    </source>
</evidence>
<dbReference type="CDD" id="cd04466">
    <property type="entry name" value="S1_YloQ_GTPase"/>
    <property type="match status" value="1"/>
</dbReference>
<accession>A0A6S6TYY0</accession>
<keyword evidence="3 10" id="KW-0479">Metal-binding</keyword>
<keyword evidence="2 10" id="KW-0690">Ribosome biogenesis</keyword>
<dbReference type="GO" id="GO:0005525">
    <property type="term" value="F:GTP binding"/>
    <property type="evidence" value="ECO:0007669"/>
    <property type="project" value="UniProtKB-UniRule"/>
</dbReference>
<dbReference type="AlphaFoldDB" id="A0A6S6TYY0"/>
<dbReference type="PROSITE" id="PS50936">
    <property type="entry name" value="ENGC_GTPASE"/>
    <property type="match status" value="1"/>
</dbReference>
<keyword evidence="4 10" id="KW-0699">rRNA-binding</keyword>
<dbReference type="PANTHER" id="PTHR32120">
    <property type="entry name" value="SMALL RIBOSOMAL SUBUNIT BIOGENESIS GTPASE RSGA"/>
    <property type="match status" value="1"/>
</dbReference>
<evidence type="ECO:0000256" key="7">
    <source>
        <dbReference type="ARBA" id="ARBA00022833"/>
    </source>
</evidence>
<dbReference type="GO" id="GO:0042274">
    <property type="term" value="P:ribosomal small subunit biogenesis"/>
    <property type="evidence" value="ECO:0007669"/>
    <property type="project" value="UniProtKB-UniRule"/>
</dbReference>
<feature type="binding site" evidence="10">
    <location>
        <position position="270"/>
    </location>
    <ligand>
        <name>Zn(2+)</name>
        <dbReference type="ChEBI" id="CHEBI:29105"/>
    </ligand>
</feature>
<evidence type="ECO:0000256" key="2">
    <source>
        <dbReference type="ARBA" id="ARBA00022517"/>
    </source>
</evidence>
<evidence type="ECO:0000256" key="5">
    <source>
        <dbReference type="ARBA" id="ARBA00022741"/>
    </source>
</evidence>
<name>A0A6S6TYY0_9BACT</name>
<evidence type="ECO:0000256" key="10">
    <source>
        <dbReference type="HAMAP-Rule" id="MF_01820"/>
    </source>
</evidence>
<dbReference type="Gene3D" id="3.40.50.300">
    <property type="entry name" value="P-loop containing nucleotide triphosphate hydrolases"/>
    <property type="match status" value="1"/>
</dbReference>
<dbReference type="HAMAP" id="MF_01820">
    <property type="entry name" value="GTPase_RsgA"/>
    <property type="match status" value="1"/>
</dbReference>
<organism evidence="13">
    <name type="scientific">uncultured Aureispira sp</name>
    <dbReference type="NCBI Taxonomy" id="1331704"/>
    <lineage>
        <taxon>Bacteria</taxon>
        <taxon>Pseudomonadati</taxon>
        <taxon>Bacteroidota</taxon>
        <taxon>Saprospiria</taxon>
        <taxon>Saprospirales</taxon>
        <taxon>Saprospiraceae</taxon>
        <taxon>Aureispira</taxon>
        <taxon>environmental samples</taxon>
    </lineage>
</organism>
<keyword evidence="5 10" id="KW-0547">Nucleotide-binding</keyword>
<dbReference type="InterPro" id="IPR027417">
    <property type="entry name" value="P-loop_NTPase"/>
</dbReference>
<dbReference type="SUPFAM" id="SSF50249">
    <property type="entry name" value="Nucleic acid-binding proteins"/>
    <property type="match status" value="1"/>
</dbReference>
<dbReference type="GO" id="GO:0003924">
    <property type="term" value="F:GTPase activity"/>
    <property type="evidence" value="ECO:0007669"/>
    <property type="project" value="UniProtKB-UniRule"/>
</dbReference>
<dbReference type="SUPFAM" id="SSF52540">
    <property type="entry name" value="P-loop containing nucleoside triphosphate hydrolases"/>
    <property type="match status" value="1"/>
</dbReference>
<feature type="domain" description="EngC GTPase" evidence="11">
    <location>
        <begin position="87"/>
        <end position="237"/>
    </location>
</feature>
<dbReference type="GO" id="GO:0005737">
    <property type="term" value="C:cytoplasm"/>
    <property type="evidence" value="ECO:0007669"/>
    <property type="project" value="UniProtKB-SubCell"/>
</dbReference>
<feature type="binding site" evidence="10">
    <location>
        <position position="263"/>
    </location>
    <ligand>
        <name>Zn(2+)</name>
        <dbReference type="ChEBI" id="CHEBI:29105"/>
    </ligand>
</feature>
<evidence type="ECO:0000256" key="3">
    <source>
        <dbReference type="ARBA" id="ARBA00022723"/>
    </source>
</evidence>
<dbReference type="CDD" id="cd01854">
    <property type="entry name" value="YjeQ_EngC"/>
    <property type="match status" value="1"/>
</dbReference>
<dbReference type="InterPro" id="IPR012340">
    <property type="entry name" value="NA-bd_OB-fold"/>
</dbReference>
<reference evidence="13" key="1">
    <citation type="submission" date="2020-01" db="EMBL/GenBank/DDBJ databases">
        <authorList>
            <person name="Meier V. D."/>
            <person name="Meier V D."/>
        </authorList>
    </citation>
    <scope>NUCLEOTIDE SEQUENCE</scope>
    <source>
        <strain evidence="13">HLG_WM_MAG_10</strain>
    </source>
</reference>
<dbReference type="Gene3D" id="2.40.50.140">
    <property type="entry name" value="Nucleic acid-binding proteins"/>
    <property type="match status" value="1"/>
</dbReference>
<feature type="binding site" evidence="10">
    <location>
        <position position="268"/>
    </location>
    <ligand>
        <name>Zn(2+)</name>
        <dbReference type="ChEBI" id="CHEBI:29105"/>
    </ligand>
</feature>